<name>A0A7J4KSK6_9ARCH</name>
<gene>
    <name evidence="1" type="ORF">HA227_02035</name>
</gene>
<sequence>MIQGRARQRPWFVRKSQKPRITASVKAVERLLQAGSAGAKAKATEAAAREASSYAETERIKAAREWGKIARENSKNSAYAIRVLAALKRRADAWVFRELLLDPKTPYDVKHAAAIALKKVGTKTQVSYIIRELKQKQLDEATEAKIFYPAAERSRKKEHQDPWGKVALGQMPKIRVRKIEGKKEVVRVPNQFTTWRSLLDILEKWNPKAKASK</sequence>
<dbReference type="EMBL" id="DUFJ01000052">
    <property type="protein sequence ID" value="HIH33011.1"/>
    <property type="molecule type" value="Genomic_DNA"/>
</dbReference>
<comment type="caution">
    <text evidence="1">The sequence shown here is derived from an EMBL/GenBank/DDBJ whole genome shotgun (WGS) entry which is preliminary data.</text>
</comment>
<organism evidence="1 2">
    <name type="scientific">Candidatus Iainarchaeum sp</name>
    <dbReference type="NCBI Taxonomy" id="3101447"/>
    <lineage>
        <taxon>Archaea</taxon>
        <taxon>Candidatus Iainarchaeota</taxon>
        <taxon>Candidatus Iainarchaeia</taxon>
        <taxon>Candidatus Iainarchaeales</taxon>
        <taxon>Candidatus Iainarchaeaceae</taxon>
        <taxon>Candidatus Iainarchaeum</taxon>
    </lineage>
</organism>
<accession>A0A7J4KSK6</accession>
<proteinExistence type="predicted"/>
<protein>
    <submittedName>
        <fullName evidence="1">Uncharacterized protein</fullName>
    </submittedName>
</protein>
<evidence type="ECO:0000313" key="1">
    <source>
        <dbReference type="EMBL" id="HIH33011.1"/>
    </source>
</evidence>
<dbReference type="Proteomes" id="UP000527315">
    <property type="component" value="Unassembled WGS sequence"/>
</dbReference>
<evidence type="ECO:0000313" key="2">
    <source>
        <dbReference type="Proteomes" id="UP000527315"/>
    </source>
</evidence>
<dbReference type="AlphaFoldDB" id="A0A7J4KSK6"/>
<reference evidence="2" key="1">
    <citation type="journal article" date="2020" name="bioRxiv">
        <title>A rank-normalized archaeal taxonomy based on genome phylogeny resolves widespread incomplete and uneven classifications.</title>
        <authorList>
            <person name="Rinke C."/>
            <person name="Chuvochina M."/>
            <person name="Mussig A.J."/>
            <person name="Chaumeil P.-A."/>
            <person name="Waite D.W."/>
            <person name="Whitman W.B."/>
            <person name="Parks D.H."/>
            <person name="Hugenholtz P."/>
        </authorList>
    </citation>
    <scope>NUCLEOTIDE SEQUENCE [LARGE SCALE GENOMIC DNA]</scope>
</reference>